<keyword evidence="4" id="KW-1185">Reference proteome</keyword>
<feature type="compositionally biased region" description="Low complexity" evidence="1">
    <location>
        <begin position="630"/>
        <end position="659"/>
    </location>
</feature>
<dbReference type="OrthoDB" id="3509362at2759"/>
<dbReference type="SMART" id="SM00494">
    <property type="entry name" value="ChtBD2"/>
    <property type="match status" value="1"/>
</dbReference>
<evidence type="ECO:0000259" key="2">
    <source>
        <dbReference type="PROSITE" id="PS50940"/>
    </source>
</evidence>
<feature type="compositionally biased region" description="Polar residues" evidence="1">
    <location>
        <begin position="1251"/>
        <end position="1267"/>
    </location>
</feature>
<feature type="compositionally biased region" description="Basic and acidic residues" evidence="1">
    <location>
        <begin position="1499"/>
        <end position="1508"/>
    </location>
</feature>
<gene>
    <name evidence="3" type="ORF">WN55_09849</name>
</gene>
<feature type="region of interest" description="Disordered" evidence="1">
    <location>
        <begin position="824"/>
        <end position="847"/>
    </location>
</feature>
<feature type="compositionally biased region" description="Basic and acidic residues" evidence="1">
    <location>
        <begin position="1675"/>
        <end position="1699"/>
    </location>
</feature>
<dbReference type="STRING" id="178035.A0A154P7P4"/>
<dbReference type="PROSITE" id="PS50940">
    <property type="entry name" value="CHIT_BIND_II"/>
    <property type="match status" value="1"/>
</dbReference>
<feature type="region of interest" description="Disordered" evidence="1">
    <location>
        <begin position="1760"/>
        <end position="1779"/>
    </location>
</feature>
<feature type="compositionally biased region" description="Polar residues" evidence="1">
    <location>
        <begin position="1587"/>
        <end position="1604"/>
    </location>
</feature>
<dbReference type="PANTHER" id="PTHR43677:SF4">
    <property type="entry name" value="QUINONE OXIDOREDUCTASE-LIKE PROTEIN 2"/>
    <property type="match status" value="1"/>
</dbReference>
<name>A0A154P7P4_DUFNO</name>
<sequence length="1779" mass="199100">MSVSVGRSNLTHFCKNHLKKYLIRARSIRFSSTAESKPSNLDCKNVPVPEKFTAAVLKNFCNPLIVDYFEPLEISQPNQVVIDVQYCALNVSDILLATNSYTFKPNLPKILGYEFVGKLAQIGEEAKKCGYKVGDKVVALNKDCYGGLSEQCLVEVNDIWKIPSEIKSIHAVALLDDYVTALLALERNISIQESDIILINVGMSSIGLAAVDLATNVYKSQVIAVCATEEGADLARAKGTVLASFKYKDRKLLKQLEELAADKDIKTIFADADGEHLKKVLDCFTSIYRSGATMKDLLRDDNFATVVHHLSREGRVVIAGSTAIMNESDTNRFSVTGFNLREYRKKKPEAYRQAGDDVLQFFEEGLIKPTSVLTVGLCNSKGRGPDAHGVFHQTMMNRDRTSGGYDRKLICVACTMIGRLIADPAWLAKPETGSARSQEQRQLRRQFGDIVYLADVSSSAHQASVPADPARSCICLLLHKIADPESPGGRRNRVFVLILNLQHDSMLCSAGEPGYLDFDNLPETNFSCQGKVIGGYYADVEAGCQMFHVCTIGQKDEIMDIKFLCLNGTVFDQETRVCERVDEVDCSKSERFYNLNLELYGNNAVTLSLHENNDDDIDPSDSIDDHQQRTTSIRPTTTTTTTTTTTKPNKPSTTPGSSSFSHPTGYPQHFQPQPPFPQVHTSQSKSLYDDKNGGYHHQYIFHNGERNNNQQATSYQLFSNQGVSSTTVQPPQVHQIRFSSTSTPQIIHNEPSTVSPLFHATSSTIQTLLSNSANSPALINPIFHNHGIASTTEQFTLHNNNPRETSEYRESDEQNIRPLEAVQSTNKGKVSKLTISPVPIPSDPQRSVQTKISHSSQQQRISGNFLPTPATDETTVRSFYPTLRSVSKPTQSSQSTSEQVTQHIHVLPPVPVPQLKPHLITINLPPPDIQRIVQNPSPLLPSQSRVIVTAKASVSDESGRPLNTTQLVTLPLPTIPASYDDYKEGDESFDPFYRDVPKIRNARRVRVSRTSLRVKRSPSQTKNSMVSFVYGGNSPKRREVQVVDISDKTRNRENVAVDNGAKDFKSIKESLIKFRDILFGGEFSEDSIRSIFEGSSLQENKTDGKARAKGKLSLEDLEVKASKNFKVREYEDTEDESDTKESKVDDEYSEDPEIPAKSDTKESDAEEHIDLKDERTESDFSSSEDEDSNSEAETSSEAKEDIQEKDVSRESETDDEKRTEGKRVLDIVILDPNEHLKTKSSYQENIEIVTEQDTASTDIPILSTTEQTTDKTSKKVEDKAEKVTEEENKTDRPKERAERKPNAKRKSSRIRSFSGKISSRKKDLKIDETETQNDEHTKSVTEKVLEEKMPTTTPVVNSEIEQIDKHIFDEPESQTSKEIDIRAVGHRSGYAKSQQGGKDQNTGKDNRKGDVNEYEVLEKQTEDLKKDEEKDDKPLEVEEQSTISSLNNDEATIDEKSSEESDSVDVMNDNHSVEEKNYYKDESSIEHESAEEESATVVSKEDAKKDSEETPASHNVRKSSKRGKSIKFEVSSKDNVSHKRRKFSDEEEVESQEYSTIKSEEINSHEVSEYHDSTEAFDEGSHEVSTENDYTQDDSATSSENINSEDVPYSREETVEEKDEDESTASDQEDSTEGVLKFTDELPKEKKEEISDGKKSSESVENIAHDYVDDNYEPDNYKERESTDSNDLDNQKTNKKVEAAGESEEMDEATEKSKDSGIEIDLQQTTTPTTTSTTTTTTTTTTVRPTPPKLFKPISVRKSYNYIPPTTTPNPVVIKPRRY</sequence>
<feature type="compositionally biased region" description="Basic and acidic residues" evidence="1">
    <location>
        <begin position="1558"/>
        <end position="1585"/>
    </location>
</feature>
<dbReference type="Gene3D" id="2.170.140.10">
    <property type="entry name" value="Chitin binding domain"/>
    <property type="match status" value="1"/>
</dbReference>
<dbReference type="GO" id="GO:0005576">
    <property type="term" value="C:extracellular region"/>
    <property type="evidence" value="ECO:0007669"/>
    <property type="project" value="InterPro"/>
</dbReference>
<feature type="compositionally biased region" description="Basic and acidic residues" evidence="1">
    <location>
        <begin position="1196"/>
        <end position="1225"/>
    </location>
</feature>
<proteinExistence type="predicted"/>
<feature type="compositionally biased region" description="Basic and acidic residues" evidence="1">
    <location>
        <begin position="1638"/>
        <end position="1668"/>
    </location>
</feature>
<dbReference type="InterPro" id="IPR051397">
    <property type="entry name" value="Zn-ADH-like_protein"/>
</dbReference>
<dbReference type="Gene3D" id="3.90.180.10">
    <property type="entry name" value="Medium-chain alcohol dehydrogenases, catalytic domain"/>
    <property type="match status" value="1"/>
</dbReference>
<dbReference type="InterPro" id="IPR036291">
    <property type="entry name" value="NAD(P)-bd_dom_sf"/>
</dbReference>
<dbReference type="SMART" id="SM00829">
    <property type="entry name" value="PKS_ER"/>
    <property type="match status" value="1"/>
</dbReference>
<dbReference type="SUPFAM" id="SSF57625">
    <property type="entry name" value="Invertebrate chitin-binding proteins"/>
    <property type="match status" value="1"/>
</dbReference>
<feature type="compositionally biased region" description="Basic and acidic residues" evidence="1">
    <location>
        <begin position="1401"/>
        <end position="1436"/>
    </location>
</feature>
<feature type="compositionally biased region" description="Acidic residues" evidence="1">
    <location>
        <begin position="1614"/>
        <end position="1632"/>
    </location>
</feature>
<reference evidence="3 4" key="1">
    <citation type="submission" date="2015-07" db="EMBL/GenBank/DDBJ databases">
        <title>The genome of Dufourea novaeangliae.</title>
        <authorList>
            <person name="Pan H."/>
            <person name="Kapheim K."/>
        </authorList>
    </citation>
    <scope>NUCLEOTIDE SEQUENCE [LARGE SCALE GENOMIC DNA]</scope>
    <source>
        <strain evidence="3">0120121106</strain>
        <tissue evidence="3">Whole body</tissue>
    </source>
</reference>
<dbReference type="InterPro" id="IPR011032">
    <property type="entry name" value="GroES-like_sf"/>
</dbReference>
<dbReference type="EMBL" id="KQ434832">
    <property type="protein sequence ID" value="KZC07863.1"/>
    <property type="molecule type" value="Genomic_DNA"/>
</dbReference>
<dbReference type="Pfam" id="PF01607">
    <property type="entry name" value="CBM_14"/>
    <property type="match status" value="1"/>
</dbReference>
<dbReference type="InterPro" id="IPR036508">
    <property type="entry name" value="Chitin-bd_dom_sf"/>
</dbReference>
<dbReference type="GO" id="GO:0008061">
    <property type="term" value="F:chitin binding"/>
    <property type="evidence" value="ECO:0007669"/>
    <property type="project" value="InterPro"/>
</dbReference>
<dbReference type="Proteomes" id="UP000076502">
    <property type="component" value="Unassembled WGS sequence"/>
</dbReference>
<dbReference type="InterPro" id="IPR013154">
    <property type="entry name" value="ADH-like_N"/>
</dbReference>
<organism evidence="3 4">
    <name type="scientific">Dufourea novaeangliae</name>
    <name type="common">Sweat bee</name>
    <dbReference type="NCBI Taxonomy" id="178035"/>
    <lineage>
        <taxon>Eukaryota</taxon>
        <taxon>Metazoa</taxon>
        <taxon>Ecdysozoa</taxon>
        <taxon>Arthropoda</taxon>
        <taxon>Hexapoda</taxon>
        <taxon>Insecta</taxon>
        <taxon>Pterygota</taxon>
        <taxon>Neoptera</taxon>
        <taxon>Endopterygota</taxon>
        <taxon>Hymenoptera</taxon>
        <taxon>Apocrita</taxon>
        <taxon>Aculeata</taxon>
        <taxon>Apoidea</taxon>
        <taxon>Anthophila</taxon>
        <taxon>Halictidae</taxon>
        <taxon>Rophitinae</taxon>
        <taxon>Dufourea</taxon>
    </lineage>
</organism>
<dbReference type="Pfam" id="PF08240">
    <property type="entry name" value="ADH_N"/>
    <property type="match status" value="1"/>
</dbReference>
<evidence type="ECO:0000313" key="3">
    <source>
        <dbReference type="EMBL" id="KZC07863.1"/>
    </source>
</evidence>
<dbReference type="GO" id="GO:0005739">
    <property type="term" value="C:mitochondrion"/>
    <property type="evidence" value="ECO:0007669"/>
    <property type="project" value="TreeGrafter"/>
</dbReference>
<dbReference type="SUPFAM" id="SSF50129">
    <property type="entry name" value="GroES-like"/>
    <property type="match status" value="1"/>
</dbReference>
<dbReference type="GO" id="GO:0016491">
    <property type="term" value="F:oxidoreductase activity"/>
    <property type="evidence" value="ECO:0007669"/>
    <property type="project" value="InterPro"/>
</dbReference>
<feature type="compositionally biased region" description="Basic and acidic residues" evidence="1">
    <location>
        <begin position="1362"/>
        <end position="1383"/>
    </location>
</feature>
<dbReference type="InterPro" id="IPR002557">
    <property type="entry name" value="Chitin-bd_dom"/>
</dbReference>
<evidence type="ECO:0000256" key="1">
    <source>
        <dbReference type="SAM" id="MobiDB-lite"/>
    </source>
</evidence>
<feature type="compositionally biased region" description="Basic residues" evidence="1">
    <location>
        <begin position="1515"/>
        <end position="1525"/>
    </location>
</feature>
<feature type="domain" description="Chitin-binding type-2" evidence="2">
    <location>
        <begin position="525"/>
        <end position="588"/>
    </location>
</feature>
<feature type="compositionally biased region" description="Polar residues" evidence="1">
    <location>
        <begin position="1350"/>
        <end position="1360"/>
    </location>
</feature>
<protein>
    <submittedName>
        <fullName evidence="3">Quinone oxidoreductase-like protein 2</fullName>
    </submittedName>
</protein>
<feature type="compositionally biased region" description="Low complexity" evidence="1">
    <location>
        <begin position="1725"/>
        <end position="1744"/>
    </location>
</feature>
<feature type="region of interest" description="Disordered" evidence="1">
    <location>
        <begin position="1128"/>
        <end position="1752"/>
    </location>
</feature>
<accession>A0A154P7P4</accession>
<evidence type="ECO:0000313" key="4">
    <source>
        <dbReference type="Proteomes" id="UP000076502"/>
    </source>
</evidence>
<feature type="compositionally biased region" description="Polar residues" evidence="1">
    <location>
        <begin position="1391"/>
        <end position="1400"/>
    </location>
</feature>
<feature type="compositionally biased region" description="Basic and acidic residues" evidence="1">
    <location>
        <begin position="1320"/>
        <end position="1349"/>
    </location>
</feature>
<dbReference type="PANTHER" id="PTHR43677">
    <property type="entry name" value="SHORT-CHAIN DEHYDROGENASE/REDUCTASE"/>
    <property type="match status" value="1"/>
</dbReference>
<feature type="compositionally biased region" description="Basic and acidic residues" evidence="1">
    <location>
        <begin position="1471"/>
        <end position="1488"/>
    </location>
</feature>
<dbReference type="InterPro" id="IPR020843">
    <property type="entry name" value="ER"/>
</dbReference>
<feature type="region of interest" description="Disordered" evidence="1">
    <location>
        <begin position="611"/>
        <end position="699"/>
    </location>
</feature>
<dbReference type="Gene3D" id="3.40.50.720">
    <property type="entry name" value="NAD(P)-binding Rossmann-like Domain"/>
    <property type="match status" value="1"/>
</dbReference>
<feature type="compositionally biased region" description="Basic and acidic residues" evidence="1">
    <location>
        <begin position="1526"/>
        <end position="1537"/>
    </location>
</feature>
<dbReference type="SUPFAM" id="SSF51735">
    <property type="entry name" value="NAD(P)-binding Rossmann-fold domains"/>
    <property type="match status" value="1"/>
</dbReference>
<feature type="compositionally biased region" description="Acidic residues" evidence="1">
    <location>
        <begin position="613"/>
        <end position="622"/>
    </location>
</feature>
<feature type="compositionally biased region" description="Basic and acidic residues" evidence="1">
    <location>
        <begin position="1154"/>
        <end position="1178"/>
    </location>
</feature>
<feature type="compositionally biased region" description="Polar residues" evidence="1">
    <location>
        <begin position="1440"/>
        <end position="1450"/>
    </location>
</feature>
<feature type="compositionally biased region" description="Basic and acidic residues" evidence="1">
    <location>
        <begin position="1268"/>
        <end position="1301"/>
    </location>
</feature>